<reference evidence="2" key="1">
    <citation type="submission" date="2020-05" db="UniProtKB">
        <authorList>
            <consortium name="EnsemblMetazoa"/>
        </authorList>
    </citation>
    <scope>IDENTIFICATION</scope>
    <source>
        <strain evidence="2">TTRI</strain>
    </source>
</reference>
<dbReference type="Proteomes" id="UP000078200">
    <property type="component" value="Unassembled WGS sequence"/>
</dbReference>
<keyword evidence="1" id="KW-0812">Transmembrane</keyword>
<proteinExistence type="predicted"/>
<name>A0A1A9UNY2_GLOAU</name>
<feature type="transmembrane region" description="Helical" evidence="1">
    <location>
        <begin position="152"/>
        <end position="171"/>
    </location>
</feature>
<keyword evidence="1" id="KW-1133">Transmembrane helix</keyword>
<organism evidence="2 3">
    <name type="scientific">Glossina austeni</name>
    <name type="common">Savannah tsetse fly</name>
    <dbReference type="NCBI Taxonomy" id="7395"/>
    <lineage>
        <taxon>Eukaryota</taxon>
        <taxon>Metazoa</taxon>
        <taxon>Ecdysozoa</taxon>
        <taxon>Arthropoda</taxon>
        <taxon>Hexapoda</taxon>
        <taxon>Insecta</taxon>
        <taxon>Pterygota</taxon>
        <taxon>Neoptera</taxon>
        <taxon>Endopterygota</taxon>
        <taxon>Diptera</taxon>
        <taxon>Brachycera</taxon>
        <taxon>Muscomorpha</taxon>
        <taxon>Hippoboscoidea</taxon>
        <taxon>Glossinidae</taxon>
        <taxon>Glossina</taxon>
    </lineage>
</organism>
<dbReference type="EnsemblMetazoa" id="GAUT010725-RA">
    <property type="protein sequence ID" value="GAUT010725-PA"/>
    <property type="gene ID" value="GAUT010725"/>
</dbReference>
<protein>
    <submittedName>
        <fullName evidence="2">Uncharacterized protein</fullName>
    </submittedName>
</protein>
<dbReference type="VEuPathDB" id="VectorBase:GAUT010725"/>
<evidence type="ECO:0000313" key="2">
    <source>
        <dbReference type="EnsemblMetazoa" id="GAUT010725-PA"/>
    </source>
</evidence>
<sequence length="180" mass="20658">MLPKPTEQQQHLINEHLVPHILGGVISPLMLHPFGFILRLDETNKEVTLLANPSNKVTVNMKKLATDIFTNLSFFLSQTTPSLRTPNVLRFIPSYSSFVVRVFIFLYRSSSLLLVTRRDNYRNWRYALEDEILYYGIWYVLHGVEASLLNQVAWLALLGGGSIGAVIYVFVESFLEHFID</sequence>
<accession>A0A1A9UNY2</accession>
<dbReference type="AlphaFoldDB" id="A0A1A9UNY2"/>
<evidence type="ECO:0000256" key="1">
    <source>
        <dbReference type="SAM" id="Phobius"/>
    </source>
</evidence>
<keyword evidence="3" id="KW-1185">Reference proteome</keyword>
<evidence type="ECO:0000313" key="3">
    <source>
        <dbReference type="Proteomes" id="UP000078200"/>
    </source>
</evidence>
<keyword evidence="1" id="KW-0472">Membrane</keyword>